<comment type="caution">
    <text evidence="2">The sequence shown here is derived from an EMBL/GenBank/DDBJ whole genome shotgun (WGS) entry which is preliminary data.</text>
</comment>
<keyword evidence="3" id="KW-1185">Reference proteome</keyword>
<protein>
    <recommendedName>
        <fullName evidence="1">PiggyBac transposable element-derived protein domain-containing protein</fullName>
    </recommendedName>
</protein>
<proteinExistence type="predicted"/>
<evidence type="ECO:0000259" key="1">
    <source>
        <dbReference type="Pfam" id="PF13843"/>
    </source>
</evidence>
<dbReference type="AlphaFoldDB" id="A0A2P4YIF8"/>
<feature type="domain" description="PiggyBac transposable element-derived protein" evidence="1">
    <location>
        <begin position="10"/>
        <end position="140"/>
    </location>
</feature>
<dbReference type="PANTHER" id="PTHR46599:SF3">
    <property type="entry name" value="PIGGYBAC TRANSPOSABLE ELEMENT-DERIVED PROTEIN 4"/>
    <property type="match status" value="1"/>
</dbReference>
<sequence>MLCRKICYAVFYRVELYLSKETSAGLAKGVAQRAVIRNVTKALAGQPGKRLVIADNFYSSCALVLTLLEKGYYYVGTHRSDRLGWPRSVQFPQKTRPKGMPRGAYRIAHAKEVPGLVAVAWMDSRPVNMIASGCATTQTTVLRRDKGRSERSVVPCPQLLFLAFVDMAIVNAFILHKEVLQKKGEKVPTRAEYMRRLHVELLNVSKVTLWSNINAEDLVTVPTPAGDHTLVNTDDMYEGGRDAKRRQHLCKVCSAMAAIKTKSYESSYYCPTCTELRGGYVPLCNRVRREASGNTLTCSQIWHQSWANGTAIPPHFRQIRFRERKRKRRDAEEK</sequence>
<dbReference type="PANTHER" id="PTHR46599">
    <property type="entry name" value="PIGGYBAC TRANSPOSABLE ELEMENT-DERIVED PROTEIN 4"/>
    <property type="match status" value="1"/>
</dbReference>
<dbReference type="Pfam" id="PF13843">
    <property type="entry name" value="DDE_Tnp_1_7"/>
    <property type="match status" value="1"/>
</dbReference>
<dbReference type="EMBL" id="NCKW01002474">
    <property type="protein sequence ID" value="POM77590.1"/>
    <property type="molecule type" value="Genomic_DNA"/>
</dbReference>
<organism evidence="2 3">
    <name type="scientific">Phytophthora palmivora</name>
    <dbReference type="NCBI Taxonomy" id="4796"/>
    <lineage>
        <taxon>Eukaryota</taxon>
        <taxon>Sar</taxon>
        <taxon>Stramenopiles</taxon>
        <taxon>Oomycota</taxon>
        <taxon>Peronosporomycetes</taxon>
        <taxon>Peronosporales</taxon>
        <taxon>Peronosporaceae</taxon>
        <taxon>Phytophthora</taxon>
    </lineage>
</organism>
<dbReference type="Proteomes" id="UP000237271">
    <property type="component" value="Unassembled WGS sequence"/>
</dbReference>
<accession>A0A2P4YIF8</accession>
<evidence type="ECO:0000313" key="2">
    <source>
        <dbReference type="EMBL" id="POM77590.1"/>
    </source>
</evidence>
<name>A0A2P4YIF8_9STRA</name>
<dbReference type="OrthoDB" id="125511at2759"/>
<evidence type="ECO:0000313" key="3">
    <source>
        <dbReference type="Proteomes" id="UP000237271"/>
    </source>
</evidence>
<dbReference type="InterPro" id="IPR029526">
    <property type="entry name" value="PGBD"/>
</dbReference>
<gene>
    <name evidence="2" type="ORF">PHPALM_5007</name>
</gene>
<reference evidence="2 3" key="1">
    <citation type="journal article" date="2017" name="Genome Biol. Evol.">
        <title>Phytophthora megakarya and P. palmivora, closely related causal agents of cacao black pod rot, underwent increases in genome sizes and gene numbers by different mechanisms.</title>
        <authorList>
            <person name="Ali S.S."/>
            <person name="Shao J."/>
            <person name="Lary D.J."/>
            <person name="Kronmiller B."/>
            <person name="Shen D."/>
            <person name="Strem M.D."/>
            <person name="Amoako-Attah I."/>
            <person name="Akrofi A.Y."/>
            <person name="Begoude B.A."/>
            <person name="Ten Hoopen G.M."/>
            <person name="Coulibaly K."/>
            <person name="Kebe B.I."/>
            <person name="Melnick R.L."/>
            <person name="Guiltinan M.J."/>
            <person name="Tyler B.M."/>
            <person name="Meinhardt L.W."/>
            <person name="Bailey B.A."/>
        </authorList>
    </citation>
    <scope>NUCLEOTIDE SEQUENCE [LARGE SCALE GENOMIC DNA]</scope>
    <source>
        <strain evidence="3">sbr112.9</strain>
    </source>
</reference>